<dbReference type="Pfam" id="PF00041">
    <property type="entry name" value="fn3"/>
    <property type="match status" value="1"/>
</dbReference>
<organism evidence="3 4">
    <name type="scientific">Stichopus japonicus</name>
    <name type="common">Sea cucumber</name>
    <dbReference type="NCBI Taxonomy" id="307972"/>
    <lineage>
        <taxon>Eukaryota</taxon>
        <taxon>Metazoa</taxon>
        <taxon>Echinodermata</taxon>
        <taxon>Eleutherozoa</taxon>
        <taxon>Echinozoa</taxon>
        <taxon>Holothuroidea</taxon>
        <taxon>Aspidochirotacea</taxon>
        <taxon>Aspidochirotida</taxon>
        <taxon>Stichopodidae</taxon>
        <taxon>Apostichopus</taxon>
    </lineage>
</organism>
<dbReference type="SUPFAM" id="SSF49265">
    <property type="entry name" value="Fibronectin type III"/>
    <property type="match status" value="1"/>
</dbReference>
<dbReference type="OrthoDB" id="5969272at2759"/>
<dbReference type="Gene3D" id="2.60.40.10">
    <property type="entry name" value="Immunoglobulins"/>
    <property type="match status" value="2"/>
</dbReference>
<evidence type="ECO:0000256" key="1">
    <source>
        <dbReference type="SAM" id="MobiDB-lite"/>
    </source>
</evidence>
<feature type="domain" description="Fibronectin type-III" evidence="2">
    <location>
        <begin position="1"/>
        <end position="69"/>
    </location>
</feature>
<dbReference type="PANTHER" id="PTHR26391">
    <property type="entry name" value="INACTIVE TYROSINE-PROTEIN KINASE 7"/>
    <property type="match status" value="1"/>
</dbReference>
<dbReference type="InterPro" id="IPR036116">
    <property type="entry name" value="FN3_sf"/>
</dbReference>
<evidence type="ECO:0000259" key="2">
    <source>
        <dbReference type="PROSITE" id="PS50853"/>
    </source>
</evidence>
<keyword evidence="4" id="KW-1185">Reference proteome</keyword>
<dbReference type="InterPro" id="IPR013783">
    <property type="entry name" value="Ig-like_fold"/>
</dbReference>
<dbReference type="PROSITE" id="PS50853">
    <property type="entry name" value="FN3"/>
    <property type="match status" value="2"/>
</dbReference>
<feature type="region of interest" description="Disordered" evidence="1">
    <location>
        <begin position="269"/>
        <end position="289"/>
    </location>
</feature>
<dbReference type="Proteomes" id="UP000230750">
    <property type="component" value="Unassembled WGS sequence"/>
</dbReference>
<dbReference type="InterPro" id="IPR003961">
    <property type="entry name" value="FN3_dom"/>
</dbReference>
<proteinExistence type="predicted"/>
<reference evidence="3 4" key="1">
    <citation type="journal article" date="2017" name="PLoS Biol.">
        <title>The sea cucumber genome provides insights into morphological evolution and visceral regeneration.</title>
        <authorList>
            <person name="Zhang X."/>
            <person name="Sun L."/>
            <person name="Yuan J."/>
            <person name="Sun Y."/>
            <person name="Gao Y."/>
            <person name="Zhang L."/>
            <person name="Li S."/>
            <person name="Dai H."/>
            <person name="Hamel J.F."/>
            <person name="Liu C."/>
            <person name="Yu Y."/>
            <person name="Liu S."/>
            <person name="Lin W."/>
            <person name="Guo K."/>
            <person name="Jin S."/>
            <person name="Xu P."/>
            <person name="Storey K.B."/>
            <person name="Huan P."/>
            <person name="Zhang T."/>
            <person name="Zhou Y."/>
            <person name="Zhang J."/>
            <person name="Lin C."/>
            <person name="Li X."/>
            <person name="Xing L."/>
            <person name="Huo D."/>
            <person name="Sun M."/>
            <person name="Wang L."/>
            <person name="Mercier A."/>
            <person name="Li F."/>
            <person name="Yang H."/>
            <person name="Xiang J."/>
        </authorList>
    </citation>
    <scope>NUCLEOTIDE SEQUENCE [LARGE SCALE GENOMIC DNA]</scope>
    <source>
        <strain evidence="3">Shaxun</strain>
        <tissue evidence="3">Muscle</tissue>
    </source>
</reference>
<accession>A0A2G8LGR1</accession>
<dbReference type="STRING" id="307972.A0A2G8LGR1"/>
<gene>
    <name evidence="3" type="ORF">BSL78_03648</name>
</gene>
<dbReference type="EMBL" id="MRZV01000083">
    <property type="protein sequence ID" value="PIK59435.1"/>
    <property type="molecule type" value="Genomic_DNA"/>
</dbReference>
<dbReference type="PANTHER" id="PTHR26391:SF18">
    <property type="entry name" value="PROTEIN KINASE RECEPTOR TIE-1, PUTATIVE-RELATED"/>
    <property type="match status" value="1"/>
</dbReference>
<dbReference type="CDD" id="cd00063">
    <property type="entry name" value="FN3"/>
    <property type="match status" value="1"/>
</dbReference>
<evidence type="ECO:0000313" key="4">
    <source>
        <dbReference type="Proteomes" id="UP000230750"/>
    </source>
</evidence>
<name>A0A2G8LGR1_STIJA</name>
<evidence type="ECO:0000313" key="3">
    <source>
        <dbReference type="EMBL" id="PIK59435.1"/>
    </source>
</evidence>
<dbReference type="AlphaFoldDB" id="A0A2G8LGR1"/>
<feature type="domain" description="Fibronectin type-III" evidence="2">
    <location>
        <begin position="185"/>
        <end position="289"/>
    </location>
</feature>
<protein>
    <recommendedName>
        <fullName evidence="2">Fibronectin type-III domain-containing protein</fullName>
    </recommendedName>
</protein>
<sequence length="289" mass="32331">MGTGPVTRYKIYYRQEGDGEWKTEETSGSFVLLTELTDGTAYEVAISLRDRNGDYADESVPQIVTTACEDLVITDLNYTSSSKRAGNASATVTWSVEGATDSCRVLSQSLSLQLLDVLECGGVPPTVVATSKVVDVWRDSEKGRKQYRTLMANSLYNLTLSLNTQTGTYQRSILIQTVTTRPTGEPMMLKKQLRNKLSIWVFHWNKPKCSKRNGPINSYHYTVARFRPNKRNTDPVIAEHVADNKIRLRQDDERLLPNQQYVFSVRATTGAGSDDLSSPTTDIQFVPES</sequence>
<feature type="compositionally biased region" description="Polar residues" evidence="1">
    <location>
        <begin position="269"/>
        <end position="283"/>
    </location>
</feature>
<comment type="caution">
    <text evidence="3">The sequence shown here is derived from an EMBL/GenBank/DDBJ whole genome shotgun (WGS) entry which is preliminary data.</text>
</comment>